<organism evidence="1 2">
    <name type="scientific">Pistacia integerrima</name>
    <dbReference type="NCBI Taxonomy" id="434235"/>
    <lineage>
        <taxon>Eukaryota</taxon>
        <taxon>Viridiplantae</taxon>
        <taxon>Streptophyta</taxon>
        <taxon>Embryophyta</taxon>
        <taxon>Tracheophyta</taxon>
        <taxon>Spermatophyta</taxon>
        <taxon>Magnoliopsida</taxon>
        <taxon>eudicotyledons</taxon>
        <taxon>Gunneridae</taxon>
        <taxon>Pentapetalae</taxon>
        <taxon>rosids</taxon>
        <taxon>malvids</taxon>
        <taxon>Sapindales</taxon>
        <taxon>Anacardiaceae</taxon>
        <taxon>Pistacia</taxon>
    </lineage>
</organism>
<dbReference type="Proteomes" id="UP001163603">
    <property type="component" value="Chromosome 12"/>
</dbReference>
<comment type="caution">
    <text evidence="1">The sequence shown here is derived from an EMBL/GenBank/DDBJ whole genome shotgun (WGS) entry which is preliminary data.</text>
</comment>
<proteinExistence type="predicted"/>
<name>A0ACC0XM94_9ROSI</name>
<gene>
    <name evidence="1" type="ORF">Pint_09996</name>
</gene>
<keyword evidence="2" id="KW-1185">Reference proteome</keyword>
<protein>
    <submittedName>
        <fullName evidence="1">Uncharacterized protein</fullName>
    </submittedName>
</protein>
<dbReference type="EMBL" id="CM047747">
    <property type="protein sequence ID" value="KAJ0018521.1"/>
    <property type="molecule type" value="Genomic_DNA"/>
</dbReference>
<evidence type="ECO:0000313" key="2">
    <source>
        <dbReference type="Proteomes" id="UP001163603"/>
    </source>
</evidence>
<evidence type="ECO:0000313" key="1">
    <source>
        <dbReference type="EMBL" id="KAJ0018521.1"/>
    </source>
</evidence>
<accession>A0ACC0XM94</accession>
<sequence length="192" mass="21625">MLMAEGWIKLNVDGCCWGNPGSCKGGGVIRDVQGIFKGAFSSSFGHGTNNEAELRALLASVSLCKELGFNQLNIESDSSLIVSWLSSRKCTAWYLWDYWDDLLILLRDVHFTITHQLREGNSAADFLTRRGEEGNNNTFLDFNSLPRKLKGILWLDKAGLPQLRWFSGLFHGFPQPQVRPCNKIGRKSLMDR</sequence>
<reference evidence="2" key="1">
    <citation type="journal article" date="2023" name="G3 (Bethesda)">
        <title>Genome assembly and association tests identify interacting loci associated with vigor, precocity, and sex in interspecific pistachio rootstocks.</title>
        <authorList>
            <person name="Palmer W."/>
            <person name="Jacygrad E."/>
            <person name="Sagayaradj S."/>
            <person name="Cavanaugh K."/>
            <person name="Han R."/>
            <person name="Bertier L."/>
            <person name="Beede B."/>
            <person name="Kafkas S."/>
            <person name="Golino D."/>
            <person name="Preece J."/>
            <person name="Michelmore R."/>
        </authorList>
    </citation>
    <scope>NUCLEOTIDE SEQUENCE [LARGE SCALE GENOMIC DNA]</scope>
</reference>